<evidence type="ECO:0000259" key="6">
    <source>
        <dbReference type="PROSITE" id="PS50850"/>
    </source>
</evidence>
<comment type="subcellular location">
    <subcellularLocation>
        <location evidence="1">Membrane</location>
        <topology evidence="1">Multi-pass membrane protein</topology>
    </subcellularLocation>
</comment>
<feature type="transmembrane region" description="Helical" evidence="5">
    <location>
        <begin position="188"/>
        <end position="207"/>
    </location>
</feature>
<comment type="caution">
    <text evidence="7">The sequence shown here is derived from an EMBL/GenBank/DDBJ whole genome shotgun (WGS) entry which is preliminary data.</text>
</comment>
<dbReference type="PROSITE" id="PS50850">
    <property type="entry name" value="MFS"/>
    <property type="match status" value="1"/>
</dbReference>
<dbReference type="PROSITE" id="PS00216">
    <property type="entry name" value="SUGAR_TRANSPORT_1"/>
    <property type="match status" value="1"/>
</dbReference>
<dbReference type="GO" id="GO:0016020">
    <property type="term" value="C:membrane"/>
    <property type="evidence" value="ECO:0007669"/>
    <property type="project" value="UniProtKB-SubCell"/>
</dbReference>
<evidence type="ECO:0000256" key="3">
    <source>
        <dbReference type="ARBA" id="ARBA00022989"/>
    </source>
</evidence>
<accession>A0AAN4ZBU3</accession>
<dbReference type="InterPro" id="IPR005829">
    <property type="entry name" value="Sugar_transporter_CS"/>
</dbReference>
<dbReference type="InterPro" id="IPR020846">
    <property type="entry name" value="MFS_dom"/>
</dbReference>
<dbReference type="InterPro" id="IPR045263">
    <property type="entry name" value="GLUT"/>
</dbReference>
<evidence type="ECO:0000313" key="7">
    <source>
        <dbReference type="EMBL" id="GMR36191.1"/>
    </source>
</evidence>
<feature type="transmembrane region" description="Helical" evidence="5">
    <location>
        <begin position="128"/>
        <end position="150"/>
    </location>
</feature>
<organism evidence="7 8">
    <name type="scientific">Pristionchus mayeri</name>
    <dbReference type="NCBI Taxonomy" id="1317129"/>
    <lineage>
        <taxon>Eukaryota</taxon>
        <taxon>Metazoa</taxon>
        <taxon>Ecdysozoa</taxon>
        <taxon>Nematoda</taxon>
        <taxon>Chromadorea</taxon>
        <taxon>Rhabditida</taxon>
        <taxon>Rhabditina</taxon>
        <taxon>Diplogasteromorpha</taxon>
        <taxon>Diplogasteroidea</taxon>
        <taxon>Neodiplogasteridae</taxon>
        <taxon>Pristionchus</taxon>
    </lineage>
</organism>
<dbReference type="GO" id="GO:0015149">
    <property type="term" value="F:hexose transmembrane transporter activity"/>
    <property type="evidence" value="ECO:0007669"/>
    <property type="project" value="TreeGrafter"/>
</dbReference>
<keyword evidence="3 5" id="KW-1133">Transmembrane helix</keyword>
<evidence type="ECO:0000256" key="2">
    <source>
        <dbReference type="ARBA" id="ARBA00022692"/>
    </source>
</evidence>
<dbReference type="AlphaFoldDB" id="A0AAN4ZBU3"/>
<feature type="transmembrane region" description="Helical" evidence="5">
    <location>
        <begin position="96"/>
        <end position="116"/>
    </location>
</feature>
<proteinExistence type="predicted"/>
<feature type="transmembrane region" description="Helical" evidence="5">
    <location>
        <begin position="464"/>
        <end position="489"/>
    </location>
</feature>
<feature type="transmembrane region" description="Helical" evidence="5">
    <location>
        <begin position="307"/>
        <end position="329"/>
    </location>
</feature>
<gene>
    <name evidence="7" type="ORF">PMAYCL1PPCAC_06386</name>
</gene>
<feature type="transmembrane region" description="Helical" evidence="5">
    <location>
        <begin position="341"/>
        <end position="364"/>
    </location>
</feature>
<feature type="transmembrane region" description="Helical" evidence="5">
    <location>
        <begin position="438"/>
        <end position="458"/>
    </location>
</feature>
<evidence type="ECO:0000256" key="1">
    <source>
        <dbReference type="ARBA" id="ARBA00004141"/>
    </source>
</evidence>
<dbReference type="InterPro" id="IPR005828">
    <property type="entry name" value="MFS_sugar_transport-like"/>
</dbReference>
<dbReference type="PANTHER" id="PTHR23503:SF108">
    <property type="entry name" value="MAJOR FACILITATOR SUPERFAMILY (MFS) PROFILE DOMAIN-CONTAINING PROTEIN"/>
    <property type="match status" value="1"/>
</dbReference>
<evidence type="ECO:0000313" key="8">
    <source>
        <dbReference type="Proteomes" id="UP001328107"/>
    </source>
</evidence>
<dbReference type="Pfam" id="PF00083">
    <property type="entry name" value="Sugar_tr"/>
    <property type="match status" value="1"/>
</dbReference>
<dbReference type="PANTHER" id="PTHR23503">
    <property type="entry name" value="SOLUTE CARRIER FAMILY 2"/>
    <property type="match status" value="1"/>
</dbReference>
<keyword evidence="2 5" id="KW-0812">Transmembrane</keyword>
<sequence length="544" mass="59923">MSFSSSSVSSLRARTMSSSDDGITLKKRTVKGCCAPAGNKVKLLLVCGILSCATNFPEGYCNSYPNTSHQTFQNEINETYIERGKEGGISENAFTWYWSLMLNIWFVGYLIGTFLTPYFCDNLGRKKALFISNCIALLGAILSFVGVTFYVPEVFFVSRIIASISSGISFGSLILFLQEATPTELRGVTSFLSESTFIMTMGLGIGFGMDAVFGTNLPVLTGISIFPAIVAIVIVIPLHETPKFLLINRNDREAALASLEYYRGITSENEEVLEEMMLEKEVSGPDDEKMTIWQGVKEVLSMPHLRMAFFLGAASLQIIVGIWPIVYLSTDLLEDNFSPEISQLASFAFMMADFIASVLGLLIIERFGRRTLLIGLGAANVVSLCLYIASDLLIPVWDPIRWGQIVALILFGATYGIALGPIAYFITSELVPQRSRSIVQSMVLGFNTMMNFILSFITLPCYTYFGALSFLPLLVIPSCLCLIFLFIYLPETRGREVHDVVDQLMERHNKDGGNKIRNISSSVLSASSLASIGSIDKKKNDVEA</sequence>
<dbReference type="Proteomes" id="UP001328107">
    <property type="component" value="Unassembled WGS sequence"/>
</dbReference>
<protein>
    <recommendedName>
        <fullName evidence="6">Major facilitator superfamily (MFS) profile domain-containing protein</fullName>
    </recommendedName>
</protein>
<reference evidence="8" key="1">
    <citation type="submission" date="2022-10" db="EMBL/GenBank/DDBJ databases">
        <title>Genome assembly of Pristionchus species.</title>
        <authorList>
            <person name="Yoshida K."/>
            <person name="Sommer R.J."/>
        </authorList>
    </citation>
    <scope>NUCLEOTIDE SEQUENCE [LARGE SCALE GENOMIC DNA]</scope>
    <source>
        <strain evidence="8">RS5460</strain>
    </source>
</reference>
<dbReference type="InterPro" id="IPR036259">
    <property type="entry name" value="MFS_trans_sf"/>
</dbReference>
<evidence type="ECO:0000256" key="4">
    <source>
        <dbReference type="ARBA" id="ARBA00023136"/>
    </source>
</evidence>
<dbReference type="EMBL" id="BTRK01000002">
    <property type="protein sequence ID" value="GMR36191.1"/>
    <property type="molecule type" value="Genomic_DNA"/>
</dbReference>
<keyword evidence="4 5" id="KW-0472">Membrane</keyword>
<feature type="transmembrane region" description="Helical" evidence="5">
    <location>
        <begin position="156"/>
        <end position="176"/>
    </location>
</feature>
<dbReference type="Gene3D" id="1.20.1250.20">
    <property type="entry name" value="MFS general substrate transporter like domains"/>
    <property type="match status" value="1"/>
</dbReference>
<feature type="domain" description="Major facilitator superfamily (MFS) profile" evidence="6">
    <location>
        <begin position="43"/>
        <end position="493"/>
    </location>
</feature>
<evidence type="ECO:0000256" key="5">
    <source>
        <dbReference type="SAM" id="Phobius"/>
    </source>
</evidence>
<feature type="transmembrane region" description="Helical" evidence="5">
    <location>
        <begin position="371"/>
        <end position="390"/>
    </location>
</feature>
<keyword evidence="8" id="KW-1185">Reference proteome</keyword>
<name>A0AAN4ZBU3_9BILA</name>
<feature type="transmembrane region" description="Helical" evidence="5">
    <location>
        <begin position="219"/>
        <end position="239"/>
    </location>
</feature>
<feature type="transmembrane region" description="Helical" evidence="5">
    <location>
        <begin position="402"/>
        <end position="426"/>
    </location>
</feature>
<dbReference type="SUPFAM" id="SSF103473">
    <property type="entry name" value="MFS general substrate transporter"/>
    <property type="match status" value="1"/>
</dbReference>